<evidence type="ECO:0000259" key="8">
    <source>
        <dbReference type="Pfam" id="PF00933"/>
    </source>
</evidence>
<feature type="region of interest" description="Disordered" evidence="6">
    <location>
        <begin position="36"/>
        <end position="73"/>
    </location>
</feature>
<evidence type="ECO:0000256" key="1">
    <source>
        <dbReference type="ARBA" id="ARBA00001231"/>
    </source>
</evidence>
<evidence type="ECO:0000313" key="10">
    <source>
        <dbReference type="Proteomes" id="UP000035720"/>
    </source>
</evidence>
<keyword evidence="7" id="KW-0732">Signal</keyword>
<keyword evidence="5" id="KW-0326">Glycosidase</keyword>
<reference evidence="9 10" key="1">
    <citation type="journal article" date="2013" name="ISME J.">
        <title>A metabolic model for members of the genus Tetrasphaera involved in enhanced biological phosphorus removal.</title>
        <authorList>
            <person name="Kristiansen R."/>
            <person name="Nguyen H.T.T."/>
            <person name="Saunders A.M."/>
            <person name="Nielsen J.L."/>
            <person name="Wimmer R."/>
            <person name="Le V.Q."/>
            <person name="McIlroy S.J."/>
            <person name="Petrovski S."/>
            <person name="Seviour R.J."/>
            <person name="Calteau A."/>
            <person name="Nielsen K.L."/>
            <person name="Nielsen P.H."/>
        </authorList>
    </citation>
    <scope>NUCLEOTIDE SEQUENCE [LARGE SCALE GENOMIC DNA]</scope>
    <source>
        <strain evidence="9 10">Ben 74</strain>
    </source>
</reference>
<dbReference type="GO" id="GO:0004563">
    <property type="term" value="F:beta-N-acetylhexosaminidase activity"/>
    <property type="evidence" value="ECO:0007669"/>
    <property type="project" value="UniProtKB-EC"/>
</dbReference>
<dbReference type="Pfam" id="PF00933">
    <property type="entry name" value="Glyco_hydro_3"/>
    <property type="match status" value="1"/>
</dbReference>
<comment type="caution">
    <text evidence="9">The sequence shown here is derived from an EMBL/GenBank/DDBJ whole genome shotgun (WGS) entry which is preliminary data.</text>
</comment>
<dbReference type="SUPFAM" id="SSF51445">
    <property type="entry name" value="(Trans)glycosidases"/>
    <property type="match status" value="1"/>
</dbReference>
<dbReference type="InterPro" id="IPR017853">
    <property type="entry name" value="GH"/>
</dbReference>
<feature type="compositionally biased region" description="Polar residues" evidence="6">
    <location>
        <begin position="56"/>
        <end position="67"/>
    </location>
</feature>
<evidence type="ECO:0000256" key="3">
    <source>
        <dbReference type="ARBA" id="ARBA00012663"/>
    </source>
</evidence>
<proteinExistence type="inferred from homology"/>
<evidence type="ECO:0000313" key="9">
    <source>
        <dbReference type="EMBL" id="CCI51633.1"/>
    </source>
</evidence>
<dbReference type="AlphaFoldDB" id="A0A077MAB0"/>
<evidence type="ECO:0000256" key="6">
    <source>
        <dbReference type="SAM" id="MobiDB-lite"/>
    </source>
</evidence>
<evidence type="ECO:0000256" key="4">
    <source>
        <dbReference type="ARBA" id="ARBA00022801"/>
    </source>
</evidence>
<dbReference type="InterPro" id="IPR050226">
    <property type="entry name" value="NagZ_Beta-hexosaminidase"/>
</dbReference>
<dbReference type="PROSITE" id="PS00775">
    <property type="entry name" value="GLYCOSYL_HYDROL_F3"/>
    <property type="match status" value="1"/>
</dbReference>
<keyword evidence="4" id="KW-0378">Hydrolase</keyword>
<dbReference type="Proteomes" id="UP000035720">
    <property type="component" value="Unassembled WGS sequence"/>
</dbReference>
<accession>A0A077MAB0</accession>
<protein>
    <recommendedName>
        <fullName evidence="3">beta-N-acetylhexosaminidase</fullName>
        <ecNumber evidence="3">3.2.1.52</ecNumber>
    </recommendedName>
</protein>
<dbReference type="PANTHER" id="PTHR30480">
    <property type="entry name" value="BETA-HEXOSAMINIDASE-RELATED"/>
    <property type="match status" value="1"/>
</dbReference>
<organism evidence="9 10">
    <name type="scientific">Nostocoides jenkinsii Ben 74</name>
    <dbReference type="NCBI Taxonomy" id="1193518"/>
    <lineage>
        <taxon>Bacteria</taxon>
        <taxon>Bacillati</taxon>
        <taxon>Actinomycetota</taxon>
        <taxon>Actinomycetes</taxon>
        <taxon>Micrococcales</taxon>
        <taxon>Intrasporangiaceae</taxon>
        <taxon>Nostocoides</taxon>
    </lineage>
</organism>
<evidence type="ECO:0000256" key="5">
    <source>
        <dbReference type="ARBA" id="ARBA00023295"/>
    </source>
</evidence>
<dbReference type="Gene3D" id="3.20.20.300">
    <property type="entry name" value="Glycoside hydrolase, family 3, N-terminal domain"/>
    <property type="match status" value="1"/>
</dbReference>
<sequence length="421" mass="43001">MIGRMPRARLAGLLAPVMAAGMVLGSGTAVAAVAAAGPGGAAGRPGQPSLALGRQLSRSATSTTGVRQGNERSGCIADLDRDLNTRERVGQLVWVGLAADQAPTGVDSVVTTNRLGGVVLLGGFHSGITATAKTTAHVHGLSDTRARIAIAADQEGGYVQQVQGSGVSTIPTAFVQGRTYGPSTTLRNLTTRWGGQLAAAGIDVNLAPVADTVAKDFMSQNGPIGRYQRNYDYVSSRVAADVGVVIAGMHAGGVATTVKHFPGLGRITGNTDTTAVGITDTTTTATSGYLDPFAAGIAAGADLVMISNAWYSKLDATHQAPFSSAIVTGLLRGQLGYRGTVVSDDLGNAVAVSSVPVALRATRFIRAGGDIVLTADPSTVPTMTRAIMLARASSPTFKALMDAAVLRVLTMKTERGLTRCS</sequence>
<feature type="chain" id="PRO_5001721001" description="beta-N-acetylhexosaminidase" evidence="7">
    <location>
        <begin position="32"/>
        <end position="421"/>
    </location>
</feature>
<evidence type="ECO:0000256" key="2">
    <source>
        <dbReference type="ARBA" id="ARBA00005336"/>
    </source>
</evidence>
<dbReference type="GO" id="GO:0009254">
    <property type="term" value="P:peptidoglycan turnover"/>
    <property type="evidence" value="ECO:0007669"/>
    <property type="project" value="TreeGrafter"/>
</dbReference>
<dbReference type="EMBL" id="CAJC01000015">
    <property type="protein sequence ID" value="CCI51633.1"/>
    <property type="molecule type" value="Genomic_DNA"/>
</dbReference>
<dbReference type="InterPro" id="IPR019800">
    <property type="entry name" value="Glyco_hydro_3_AS"/>
</dbReference>
<dbReference type="InterPro" id="IPR036962">
    <property type="entry name" value="Glyco_hydro_3_N_sf"/>
</dbReference>
<dbReference type="STRING" id="1193518.BN13_1110006"/>
<dbReference type="EC" id="3.2.1.52" evidence="3"/>
<feature type="domain" description="Glycoside hydrolase family 3 N-terminal" evidence="8">
    <location>
        <begin position="85"/>
        <end position="410"/>
    </location>
</feature>
<comment type="similarity">
    <text evidence="2">Belongs to the glycosyl hydrolase 3 family.</text>
</comment>
<gene>
    <name evidence="9" type="ORF">BN13_1110006</name>
</gene>
<dbReference type="GO" id="GO:0005975">
    <property type="term" value="P:carbohydrate metabolic process"/>
    <property type="evidence" value="ECO:0007669"/>
    <property type="project" value="InterPro"/>
</dbReference>
<evidence type="ECO:0000256" key="7">
    <source>
        <dbReference type="SAM" id="SignalP"/>
    </source>
</evidence>
<dbReference type="PANTHER" id="PTHR30480:SF13">
    <property type="entry name" value="BETA-HEXOSAMINIDASE"/>
    <property type="match status" value="1"/>
</dbReference>
<name>A0A077MAB0_9MICO</name>
<keyword evidence="10" id="KW-1185">Reference proteome</keyword>
<feature type="signal peptide" evidence="7">
    <location>
        <begin position="1"/>
        <end position="31"/>
    </location>
</feature>
<dbReference type="InterPro" id="IPR001764">
    <property type="entry name" value="Glyco_hydro_3_N"/>
</dbReference>
<comment type="catalytic activity">
    <reaction evidence="1">
        <text>Hydrolysis of terminal non-reducing N-acetyl-D-hexosamine residues in N-acetyl-beta-D-hexosaminides.</text>
        <dbReference type="EC" id="3.2.1.52"/>
    </reaction>
</comment>